<dbReference type="Pfam" id="PF20132">
    <property type="entry name" value="DUF6522"/>
    <property type="match status" value="1"/>
</dbReference>
<comment type="caution">
    <text evidence="1">The sequence shown here is derived from an EMBL/GenBank/DDBJ whole genome shotgun (WGS) entry which is preliminary data.</text>
</comment>
<gene>
    <name evidence="1" type="ORF">OM960_23010</name>
</gene>
<accession>A0ABT3J9M2</accession>
<organism evidence="1 2">
    <name type="scientific">Defluviimonas salinarum</name>
    <dbReference type="NCBI Taxonomy" id="2992147"/>
    <lineage>
        <taxon>Bacteria</taxon>
        <taxon>Pseudomonadati</taxon>
        <taxon>Pseudomonadota</taxon>
        <taxon>Alphaproteobacteria</taxon>
        <taxon>Rhodobacterales</taxon>
        <taxon>Paracoccaceae</taxon>
        <taxon>Albidovulum</taxon>
    </lineage>
</organism>
<dbReference type="Proteomes" id="UP001207582">
    <property type="component" value="Unassembled WGS sequence"/>
</dbReference>
<evidence type="ECO:0000313" key="1">
    <source>
        <dbReference type="EMBL" id="MCW3784399.1"/>
    </source>
</evidence>
<proteinExistence type="predicted"/>
<reference evidence="1 2" key="1">
    <citation type="submission" date="2022-10" db="EMBL/GenBank/DDBJ databases">
        <title>Defluviimonas sp. CAU 1641 isolated from mud.</title>
        <authorList>
            <person name="Kim W."/>
        </authorList>
    </citation>
    <scope>NUCLEOTIDE SEQUENCE [LARGE SCALE GENOMIC DNA]</scope>
    <source>
        <strain evidence="1 2">CAU 1641</strain>
    </source>
</reference>
<protein>
    <submittedName>
        <fullName evidence="1">DUF6522 family protein</fullName>
    </submittedName>
</protein>
<dbReference type="RefSeq" id="WP_264773633.1">
    <property type="nucleotide sequence ID" value="NZ_JAPDOG010000042.1"/>
</dbReference>
<name>A0ABT3J9M2_9RHOB</name>
<sequence length="96" mass="10128">MTATRILRLEPQGDGFAIAAEDLARAFGLSAAEVRGLMQQGDIVTRFERGEGADAGRSRLTFRFGTKRLRLTVDAAGTVLYQSGIGLASPGARSGT</sequence>
<keyword evidence="2" id="KW-1185">Reference proteome</keyword>
<dbReference type="InterPro" id="IPR045389">
    <property type="entry name" value="DUF6522"/>
</dbReference>
<dbReference type="EMBL" id="JAPDOG010000042">
    <property type="protein sequence ID" value="MCW3784399.1"/>
    <property type="molecule type" value="Genomic_DNA"/>
</dbReference>
<evidence type="ECO:0000313" key="2">
    <source>
        <dbReference type="Proteomes" id="UP001207582"/>
    </source>
</evidence>